<protein>
    <submittedName>
        <fullName evidence="1">Uncharacterized protein</fullName>
    </submittedName>
</protein>
<gene>
    <name evidence="1" type="ORF">F964_00490</name>
</gene>
<name>N8YHD2_ACIGI</name>
<dbReference type="HOGENOM" id="CLU_377605_0_0_6"/>
<organism evidence="1 2">
    <name type="scientific">Acinetobacter guillouiae NIPH 991</name>
    <dbReference type="NCBI Taxonomy" id="1217656"/>
    <lineage>
        <taxon>Bacteria</taxon>
        <taxon>Pseudomonadati</taxon>
        <taxon>Pseudomonadota</taxon>
        <taxon>Gammaproteobacteria</taxon>
        <taxon>Moraxellales</taxon>
        <taxon>Moraxellaceae</taxon>
        <taxon>Acinetobacter</taxon>
    </lineage>
</organism>
<dbReference type="SUPFAM" id="SSF52540">
    <property type="entry name" value="P-loop containing nucleoside triphosphate hydrolases"/>
    <property type="match status" value="1"/>
</dbReference>
<dbReference type="InterPro" id="IPR016195">
    <property type="entry name" value="Pol/histidinol_Pase-like"/>
</dbReference>
<dbReference type="InterPro" id="IPR027417">
    <property type="entry name" value="P-loop_NTPase"/>
</dbReference>
<dbReference type="Proteomes" id="UP000013148">
    <property type="component" value="Unassembled WGS sequence"/>
</dbReference>
<comment type="caution">
    <text evidence="1">The sequence shown here is derived from an EMBL/GenBank/DDBJ whole genome shotgun (WGS) entry which is preliminary data.</text>
</comment>
<dbReference type="EMBL" id="APPJ01000004">
    <property type="protein sequence ID" value="ENV18690.1"/>
    <property type="molecule type" value="Genomic_DNA"/>
</dbReference>
<accession>N8YHD2</accession>
<dbReference type="SUPFAM" id="SSF89550">
    <property type="entry name" value="PHP domain-like"/>
    <property type="match status" value="1"/>
</dbReference>
<dbReference type="eggNOG" id="COG0587">
    <property type="taxonomic scope" value="Bacteria"/>
</dbReference>
<keyword evidence="2" id="KW-1185">Reference proteome</keyword>
<dbReference type="Gene3D" id="3.40.50.300">
    <property type="entry name" value="P-loop containing nucleotide triphosphate hydrolases"/>
    <property type="match status" value="1"/>
</dbReference>
<sequence length="653" mass="74878">MWYVSEGNLDAIAITNHNMFDLKQFQEIKSQLEIKIFPGIEIDIEGTHILVIAEDNELHDFKMRCDRITAMIPDKETSISIVEFREVFVDLSNYLLIPHYKKSPEIKEETLKQLSSFITAGEVTSPRKFAYSIKDKTALVPVCFSDLRMEERLKAIPARQTYIDIGDITLTALKVALSDKHKVHLSREDGHHFFEALNNGLKLSTGLNVVIGERSSGKSHTLNLIANQNDTEDVKIKYIKQFSLLQKDEDDEKEFSKNLTTTHSRITEDYLKEFKECVDIMRDVDITRSNRELNDFIESLLKHASETDRLDAFAKAKLFTESKFTIDDLSSLKKLVQATMSLADSSGFKEIINRHISDNSLRLLIIDLIIEHNKNYAMELKKSFVNDIIDNIQFELKMHTSASPINEINLYKLALDQKKIDKFNALCSLIKQEKEFLRNDIQGFSKIAKRNEFNNARDIGSTLGKQLSFVNAFSQYDSKGFTYLEELRKIESLAETDYHKLFTKISYNILNASGYQVSGGERSEYRLLQEISDASQYDLLLIDEPESSFDNRFLFQKVNTLIKEISGYMPVILVTHNSTVGASIKPDYLVYTSKSKDFQGNEQYELYTGYPTDKVLVSLDGKKTNNHAVLLNCLEAGSEPYLDRRKGYEVLEN</sequence>
<reference evidence="1 2" key="1">
    <citation type="submission" date="2013-02" db="EMBL/GenBank/DDBJ databases">
        <title>The Genome Sequence of Acinetobacter guillouiae NIPH 991.</title>
        <authorList>
            <consortium name="The Broad Institute Genome Sequencing Platform"/>
            <consortium name="The Broad Institute Genome Sequencing Center for Infectious Disease"/>
            <person name="Cerqueira G."/>
            <person name="Feldgarden M."/>
            <person name="Courvalin P."/>
            <person name="Perichon B."/>
            <person name="Grillot-Courvalin C."/>
            <person name="Clermont D."/>
            <person name="Rocha E."/>
            <person name="Yoon E.-J."/>
            <person name="Nemec A."/>
            <person name="Walker B."/>
            <person name="Young S.K."/>
            <person name="Zeng Q."/>
            <person name="Gargeya S."/>
            <person name="Fitzgerald M."/>
            <person name="Haas B."/>
            <person name="Abouelleil A."/>
            <person name="Alvarado L."/>
            <person name="Arachchi H.M."/>
            <person name="Berlin A.M."/>
            <person name="Chapman S.B."/>
            <person name="Dewar J."/>
            <person name="Goldberg J."/>
            <person name="Griggs A."/>
            <person name="Gujja S."/>
            <person name="Hansen M."/>
            <person name="Howarth C."/>
            <person name="Imamovic A."/>
            <person name="Larimer J."/>
            <person name="McCowan C."/>
            <person name="Murphy C."/>
            <person name="Neiman D."/>
            <person name="Pearson M."/>
            <person name="Priest M."/>
            <person name="Roberts A."/>
            <person name="Saif S."/>
            <person name="Shea T."/>
            <person name="Sisk P."/>
            <person name="Sykes S."/>
            <person name="Wortman J."/>
            <person name="Nusbaum C."/>
            <person name="Birren B."/>
        </authorList>
    </citation>
    <scope>NUCLEOTIDE SEQUENCE [LARGE SCALE GENOMIC DNA]</scope>
    <source>
        <strain evidence="1 2">NIPH 991</strain>
    </source>
</reference>
<evidence type="ECO:0000313" key="1">
    <source>
        <dbReference type="EMBL" id="ENV18690.1"/>
    </source>
</evidence>
<evidence type="ECO:0000313" key="2">
    <source>
        <dbReference type="Proteomes" id="UP000013148"/>
    </source>
</evidence>
<dbReference type="Gene3D" id="3.20.20.140">
    <property type="entry name" value="Metal-dependent hydrolases"/>
    <property type="match status" value="1"/>
</dbReference>
<proteinExistence type="predicted"/>
<dbReference type="AlphaFoldDB" id="N8YHD2"/>
<dbReference type="PATRIC" id="fig|1217656.3.peg.480"/>
<dbReference type="eggNOG" id="COG4608">
    <property type="taxonomic scope" value="Bacteria"/>
</dbReference>